<keyword evidence="2" id="KW-1185">Reference proteome</keyword>
<dbReference type="CDD" id="cd00093">
    <property type="entry name" value="HTH_XRE"/>
    <property type="match status" value="1"/>
</dbReference>
<dbReference type="InterPro" id="IPR001387">
    <property type="entry name" value="Cro/C1-type_HTH"/>
</dbReference>
<dbReference type="RefSeq" id="WP_307206343.1">
    <property type="nucleotide sequence ID" value="NZ_JAUSSU010000009.1"/>
</dbReference>
<dbReference type="Gene3D" id="1.10.260.40">
    <property type="entry name" value="lambda repressor-like DNA-binding domains"/>
    <property type="match status" value="1"/>
</dbReference>
<sequence length="108" mass="12291">MSDITNKDIGLNLKNAREYTGLSEIVVAKKIGISIDELKLIEYGDSIIDRQQIEMFAKLYRHPVQFFYSGQFNDASPQQLLARAVGELSDLDRIQITRFANVLEELAK</sequence>
<accession>A0ABT9U930</accession>
<reference evidence="1 2" key="1">
    <citation type="submission" date="2023-07" db="EMBL/GenBank/DDBJ databases">
        <title>Sorghum-associated microbial communities from plants grown in Nebraska, USA.</title>
        <authorList>
            <person name="Schachtman D."/>
        </authorList>
    </citation>
    <scope>NUCLEOTIDE SEQUENCE [LARGE SCALE GENOMIC DNA]</scope>
    <source>
        <strain evidence="1 2">CC482</strain>
    </source>
</reference>
<organism evidence="1 2">
    <name type="scientific">Paenibacillus harenae</name>
    <dbReference type="NCBI Taxonomy" id="306543"/>
    <lineage>
        <taxon>Bacteria</taxon>
        <taxon>Bacillati</taxon>
        <taxon>Bacillota</taxon>
        <taxon>Bacilli</taxon>
        <taxon>Bacillales</taxon>
        <taxon>Paenibacillaceae</taxon>
        <taxon>Paenibacillus</taxon>
    </lineage>
</organism>
<gene>
    <name evidence="1" type="ORF">J2T15_004416</name>
</gene>
<dbReference type="InterPro" id="IPR010982">
    <property type="entry name" value="Lambda_DNA-bd_dom_sf"/>
</dbReference>
<protein>
    <submittedName>
        <fullName evidence="1">Transcriptional regulator with XRE-family HTH domain</fullName>
    </submittedName>
</protein>
<comment type="caution">
    <text evidence="1">The sequence shown here is derived from an EMBL/GenBank/DDBJ whole genome shotgun (WGS) entry which is preliminary data.</text>
</comment>
<dbReference type="EMBL" id="JAUSSU010000009">
    <property type="protein sequence ID" value="MDQ0114959.1"/>
    <property type="molecule type" value="Genomic_DNA"/>
</dbReference>
<evidence type="ECO:0000313" key="1">
    <source>
        <dbReference type="EMBL" id="MDQ0114959.1"/>
    </source>
</evidence>
<name>A0ABT9U930_PAEHA</name>
<dbReference type="Proteomes" id="UP001229346">
    <property type="component" value="Unassembled WGS sequence"/>
</dbReference>
<dbReference type="SUPFAM" id="SSF47413">
    <property type="entry name" value="lambda repressor-like DNA-binding domains"/>
    <property type="match status" value="1"/>
</dbReference>
<evidence type="ECO:0000313" key="2">
    <source>
        <dbReference type="Proteomes" id="UP001229346"/>
    </source>
</evidence>
<proteinExistence type="predicted"/>